<dbReference type="GO" id="GO:0005524">
    <property type="term" value="F:ATP binding"/>
    <property type="evidence" value="ECO:0007669"/>
    <property type="project" value="UniProtKB-KW"/>
</dbReference>
<proteinExistence type="predicted"/>
<dbReference type="GO" id="GO:0006355">
    <property type="term" value="P:regulation of DNA-templated transcription"/>
    <property type="evidence" value="ECO:0007669"/>
    <property type="project" value="InterPro"/>
</dbReference>
<feature type="region of interest" description="Disordered" evidence="3">
    <location>
        <begin position="919"/>
        <end position="939"/>
    </location>
</feature>
<accession>A0A1I2U1F9</accession>
<dbReference type="Gene3D" id="1.10.10.10">
    <property type="entry name" value="Winged helix-like DNA-binding domain superfamily/Winged helix DNA-binding domain"/>
    <property type="match status" value="1"/>
</dbReference>
<organism evidence="5 6">
    <name type="scientific">Streptomyces mirabilis</name>
    <dbReference type="NCBI Taxonomy" id="68239"/>
    <lineage>
        <taxon>Bacteria</taxon>
        <taxon>Bacillati</taxon>
        <taxon>Actinomycetota</taxon>
        <taxon>Actinomycetes</taxon>
        <taxon>Kitasatosporales</taxon>
        <taxon>Streptomycetaceae</taxon>
        <taxon>Streptomyces</taxon>
    </lineage>
</organism>
<dbReference type="InterPro" id="IPR016032">
    <property type="entry name" value="Sig_transdc_resp-reg_C-effctor"/>
</dbReference>
<dbReference type="PROSITE" id="PS50043">
    <property type="entry name" value="HTH_LUXR_2"/>
    <property type="match status" value="1"/>
</dbReference>
<evidence type="ECO:0000256" key="3">
    <source>
        <dbReference type="SAM" id="MobiDB-lite"/>
    </source>
</evidence>
<gene>
    <name evidence="5" type="ORF">SAMN02787118_126117</name>
</gene>
<dbReference type="Pfam" id="PF13191">
    <property type="entry name" value="AAA_16"/>
    <property type="match status" value="1"/>
</dbReference>
<evidence type="ECO:0000313" key="6">
    <source>
        <dbReference type="Proteomes" id="UP000181942"/>
    </source>
</evidence>
<feature type="domain" description="HTH luxR-type" evidence="4">
    <location>
        <begin position="859"/>
        <end position="924"/>
    </location>
</feature>
<dbReference type="PRINTS" id="PR00038">
    <property type="entry name" value="HTHLUXR"/>
</dbReference>
<dbReference type="EMBL" id="FONR01000026">
    <property type="protein sequence ID" value="SFG70980.1"/>
    <property type="molecule type" value="Genomic_DNA"/>
</dbReference>
<dbReference type="CDD" id="cd06170">
    <property type="entry name" value="LuxR_C_like"/>
    <property type="match status" value="1"/>
</dbReference>
<dbReference type="Proteomes" id="UP000181942">
    <property type="component" value="Unassembled WGS sequence"/>
</dbReference>
<name>A0A1I2U1F9_9ACTN</name>
<dbReference type="InterPro" id="IPR027417">
    <property type="entry name" value="P-loop_NTPase"/>
</dbReference>
<dbReference type="GO" id="GO:0003677">
    <property type="term" value="F:DNA binding"/>
    <property type="evidence" value="ECO:0007669"/>
    <property type="project" value="InterPro"/>
</dbReference>
<dbReference type="OrthoDB" id="7053960at2"/>
<dbReference type="PANTHER" id="PTHR16305">
    <property type="entry name" value="TESTICULAR SOLUBLE ADENYLYL CYCLASE"/>
    <property type="match status" value="1"/>
</dbReference>
<dbReference type="GO" id="GO:0004016">
    <property type="term" value="F:adenylate cyclase activity"/>
    <property type="evidence" value="ECO:0007669"/>
    <property type="project" value="TreeGrafter"/>
</dbReference>
<evidence type="ECO:0000256" key="2">
    <source>
        <dbReference type="ARBA" id="ARBA00022840"/>
    </source>
</evidence>
<dbReference type="Gene3D" id="3.40.50.300">
    <property type="entry name" value="P-loop containing nucleotide triphosphate hydrolases"/>
    <property type="match status" value="1"/>
</dbReference>
<sequence length="939" mass="100834">MRTGVISPADPRQMLYGRDHDLAVIAAFVDGAADKGGGSLLVTGDAGVGKSALLHAAAARAVDGGVRVLRAAGAEFEGDLRFAGLHQILHPLLDGLADLSDQHRNALTVALGFASGQAPAQHAVTGATMALLRHASQARPLLLAIDDLPWLDRGSATVLRSLDLAATRIGMLAVTRNDHSAHRGSGATRVHELAPLDDQSAAALLTDRFPALPPEVRRRLLAEALGNPLTLQELPVALDAAQRSGSAPLPHVLPLSRRLQAVFASRVAELPPSSRHLLLWAVLDGTGDLSALRSLLPDHVVTEALRNAQEAGLIDLDRAKTRLDFRHPLIRSAVVELSTAGEQRRAHEVLARRPDGDEERRTWHLAHAAVEPDEQVAELLEQLARRARGRGDVAGAVAAFTRAAVLSPDGRDRSRRAAAAAYLGTDATGNLLDVPRLLEVCRPTHDADATSLTTALAAAHHLLLSGIGDVDSAYRLLIKAVDAGLSRVDTPHDVLQEGLYTLAWISFFGARAELREPLERAVTRLTSRVPESLALLMSCLGDPVHASLPDLRRLDDAVGGLAAADPVEVIRIGMAGQYVGRLKTCRPALQRLLEEGREGEHVTLTIHAMNLLSRHCYESGEWDQLVHLSEEGLRLSHRHGYHLLAQTFLHHQALLAATRGDTDRAEDLADEITRFAAPRRIRLLLTLAAEIRTRAALGRGEYEAAFLQATSVSPAGVLPHFQAPALWLIPDLVESAMLSGRLAEAEAHVAALRRAQVPAISDRLALVTHGAAAMTADDDRFVAQFERALALPGADARPFDLARIRLFYGERLRRAKAMQTAREQLNAALTTFTLLGASPWADRARSELRASGLAAVQAGTSPDTRLSPQQYEIARLAAAGMTNKQIGQRLHLSPRTVGSHLYQVFPKLGITSRAALRDALQQDGKPADAGPKDTVPAQP</sequence>
<dbReference type="AlphaFoldDB" id="A0A1I2U1F9"/>
<dbReference type="PANTHER" id="PTHR16305:SF35">
    <property type="entry name" value="TRANSCRIPTIONAL ACTIVATOR DOMAIN"/>
    <property type="match status" value="1"/>
</dbReference>
<reference evidence="5 6" key="1">
    <citation type="submission" date="2016-10" db="EMBL/GenBank/DDBJ databases">
        <authorList>
            <person name="de Groot N.N."/>
        </authorList>
    </citation>
    <scope>NUCLEOTIDE SEQUENCE [LARGE SCALE GENOMIC DNA]</scope>
    <source>
        <strain evidence="5 6">OK461</strain>
    </source>
</reference>
<dbReference type="InterPro" id="IPR036388">
    <property type="entry name" value="WH-like_DNA-bd_sf"/>
</dbReference>
<protein>
    <submittedName>
        <fullName evidence="5">Regulatory protein, luxR family</fullName>
    </submittedName>
</protein>
<evidence type="ECO:0000256" key="1">
    <source>
        <dbReference type="ARBA" id="ARBA00022741"/>
    </source>
</evidence>
<dbReference type="Pfam" id="PF00196">
    <property type="entry name" value="GerE"/>
    <property type="match status" value="1"/>
</dbReference>
<dbReference type="SUPFAM" id="SSF52540">
    <property type="entry name" value="P-loop containing nucleoside triphosphate hydrolases"/>
    <property type="match status" value="1"/>
</dbReference>
<keyword evidence="1" id="KW-0547">Nucleotide-binding</keyword>
<evidence type="ECO:0000313" key="5">
    <source>
        <dbReference type="EMBL" id="SFG70980.1"/>
    </source>
</evidence>
<dbReference type="GO" id="GO:0005737">
    <property type="term" value="C:cytoplasm"/>
    <property type="evidence" value="ECO:0007669"/>
    <property type="project" value="TreeGrafter"/>
</dbReference>
<keyword evidence="2" id="KW-0067">ATP-binding</keyword>
<dbReference type="InterPro" id="IPR000792">
    <property type="entry name" value="Tscrpt_reg_LuxR_C"/>
</dbReference>
<evidence type="ECO:0000259" key="4">
    <source>
        <dbReference type="PROSITE" id="PS50043"/>
    </source>
</evidence>
<dbReference type="SMART" id="SM00421">
    <property type="entry name" value="HTH_LUXR"/>
    <property type="match status" value="1"/>
</dbReference>
<dbReference type="SUPFAM" id="SSF46894">
    <property type="entry name" value="C-terminal effector domain of the bipartite response regulators"/>
    <property type="match status" value="1"/>
</dbReference>
<dbReference type="InterPro" id="IPR041664">
    <property type="entry name" value="AAA_16"/>
</dbReference>